<evidence type="ECO:0000256" key="5">
    <source>
        <dbReference type="SAM" id="SignalP"/>
    </source>
</evidence>
<keyword evidence="4" id="KW-0812">Transmembrane</keyword>
<dbReference type="GO" id="GO:0005524">
    <property type="term" value="F:ATP binding"/>
    <property type="evidence" value="ECO:0007669"/>
    <property type="project" value="UniProtKB-UniRule"/>
</dbReference>
<feature type="chain" id="PRO_5043377406" evidence="5">
    <location>
        <begin position="17"/>
        <end position="2820"/>
    </location>
</feature>
<feature type="compositionally biased region" description="Low complexity" evidence="3">
    <location>
        <begin position="924"/>
        <end position="941"/>
    </location>
</feature>
<feature type="transmembrane region" description="Helical" evidence="4">
    <location>
        <begin position="2424"/>
        <end position="2445"/>
    </location>
</feature>
<dbReference type="SMART" id="SM00034">
    <property type="entry name" value="CLECT"/>
    <property type="match status" value="13"/>
</dbReference>
<dbReference type="Gene3D" id="1.10.510.10">
    <property type="entry name" value="Transferase(Phosphotransferase) domain 1"/>
    <property type="match status" value="2"/>
</dbReference>
<dbReference type="PANTHER" id="PTHR24416">
    <property type="entry name" value="TYROSINE-PROTEIN KINASE RECEPTOR"/>
    <property type="match status" value="1"/>
</dbReference>
<dbReference type="PROSITE" id="PS00109">
    <property type="entry name" value="PROTEIN_KINASE_TYR"/>
    <property type="match status" value="2"/>
</dbReference>
<protein>
    <submittedName>
        <fullName evidence="6">C-type lectin</fullName>
    </submittedName>
</protein>
<dbReference type="GO" id="GO:0005886">
    <property type="term" value="C:plasma membrane"/>
    <property type="evidence" value="ECO:0000318"/>
    <property type="project" value="GO_Central"/>
</dbReference>
<dbReference type="InterPro" id="IPR001304">
    <property type="entry name" value="C-type_lectin-like"/>
</dbReference>
<keyword evidence="5" id="KW-0732">Signal</keyword>
<evidence type="ECO:0000256" key="2">
    <source>
        <dbReference type="ARBA" id="ARBA00051243"/>
    </source>
</evidence>
<feature type="transmembrane region" description="Helical" evidence="4">
    <location>
        <begin position="1254"/>
        <end position="1272"/>
    </location>
</feature>
<feature type="region of interest" description="Disordered" evidence="3">
    <location>
        <begin position="2388"/>
        <end position="2416"/>
    </location>
</feature>
<reference evidence="6" key="2">
    <citation type="submission" date="2022-06" db="UniProtKB">
        <authorList>
            <consortium name="EnsemblMetazoa"/>
        </authorList>
    </citation>
    <scope>IDENTIFICATION</scope>
    <source>
        <strain evidence="6">PS312</strain>
    </source>
</reference>
<dbReference type="InterPro" id="IPR001245">
    <property type="entry name" value="Ser-Thr/Tyr_kinase_cat_dom"/>
</dbReference>
<dbReference type="InterPro" id="IPR000719">
    <property type="entry name" value="Prot_kinase_dom"/>
</dbReference>
<proteinExistence type="predicted"/>
<dbReference type="InterPro" id="IPR016186">
    <property type="entry name" value="C-type_lectin-like/link_sf"/>
</dbReference>
<comment type="subcellular location">
    <subcellularLocation>
        <location evidence="1">Membrane</location>
        <topology evidence="1">Single-pass membrane protein</topology>
    </subcellularLocation>
</comment>
<dbReference type="FunFam" id="3.30.200.20:FF:001232">
    <property type="entry name" value="Uncharacterized protein"/>
    <property type="match status" value="1"/>
</dbReference>
<sequence length="2820" mass="318055">MLLIGLLLLRLYVGSAELTCPYDYTLFNGKCYTFVDEPLDIAGAMMICEKIGAELVSIHSEEEAAFIVDSHGGSESWIGLFCNGWDENWEWTDQTAVDYVNFEDRTSNTENCKEVPESQRFGLRDDLLWWKREWNELHNFTCMRDPINCPDGFEFLTNSYCYTSNATVKMDYGNATQYCANLDAYLPSVESPEVSNALTVTLKMDGADYAWIGLECQQATTSWYWSDHVPYARSQANFADGSGSDTCYPFDQNKYALDTKGKWKGIPNTNQLSYVICTAAALPMPTEAPDIAHCPEGYTKFRGKSPDDDWCFAMNHPLPLGNMATADFATATDFCKRRGEMLPVVESSAMTIFLRSIRASFDVVRKSPFWIALECGDNGSWVWSDGTPLDPNYTQWYGNTDPDPCEPDFRVVFNGDGKWEQVAATAGQHLIICAVRASTSTEDPFMPTQPESEDCPSGMHELTEKWCGVYSQPGSWTWSAAANYCAINGYGSLPSLAAALQLQRQNYVGTDQEAFWIGLECVPAGDKFPRYFHAPFKIFNIYACIAIGNTTPSPANNMKRALNNAFEDQDYGDTGAWSWLDGTPWNDDYVMFLYSKTNCTVDNTRFVFNSIERWAGVDGEENALSFVVCTAPKLGYFTTVTTEAPVPIFRCDLDWLELYPGLCYSISNVVAAYNTAQLSCASKDAVLPSIQSPKTNDAFMDVLKHLGYESTGFWIGLGCDEEGGFCWDDGAVFDYKRFKDIHEQCSTDNSTAYYFEIHGDWIETPIDDERYIVCERPAYEEVSPPQPVLCNKPFAEIDGQCYSFSTKLAVQLTYQKASDSCDSMQSRLPSIPDQTTNAKILFEANGVMFWLGVLCESGILEWDDGTPMLYDNFDAALITNRRCDKLGDNLRYIFASDGKWRPVEKSSTEALLVCMKEGTPYTPTLPATTTMTTTTVATTKPTTKKSVDPSSSEETDDPDEPSTKTTHKTTITTTSSPPAPIQWWMFVVIGAAVILGILVIVLIVFFVRYYCKKKSSAPFAKKIYEEAYEAARKKTSRYAMFPRKEDDWEIDRRFVLIDYDKRLGQGAFGSVHEGRVLHKNLPPGASRSIIEMSALKKGNDLVAVKMLHESADKAAEMEFRDEIDLMKTIGYHERLVNMLACVTDSEPVLLIIEYCPHGDLLQFMRERRMYMLEHEDDPCVDGTLIITQRKQLMFAMQIAYGLEYLSSRGFVHRDIAARNILVDHNESCKGGRLPLKWMSPEAMAKYEFSVASDVWSFGVLLFEIITLGGTPYPDWPASELLQRLKRGERMDRPDNCTDAMHALLHECWRNDPADRPVFSTLRKKLAMQLEQVSPDEYYLKLNAQANYYAASSQHEPRGGTWGNNTCISGFQPLTDGWCFATLERGTYTFQDAEDACYSKFEAHLPTLSTAELNDAVVGVRNNLFKANSYIWIGLNCSEDGDWYWLDGTPYDAAQANFDPGSLLVFDALRCDPTLTTTFTLTVFGYWQALAAESQVSHVFCTARSNESGQTQSPEELICPEGYTLVDDDGEKWCFVWNKPLPPESSVNFEEVKSLCEERLGETLPILRSSKMVDALDAIRSEKDAGTLWIGIVCNHETLDWEWEDGVPLGYPDSFTNFLSAPPFPCTDDKRFVQTIFQKKWIEDNTESRLISYVSSTTSPPLPTLPPSSLCPPEMTLLHDWCYSFDLSPIGDSDYEVNSEENGETEEEHLHHYCEKRYGGFLPSVSSEQESDDLMFLRRFHVGFDAENLWMALECGDKNQWIWTNGELWSGYTKFASAVSCNYNSLDNGHLFDATGKWIDGYEQKARYVACSRRPEGYASASTVATTTTKSALVCLDGYKKYTVNGEEWCFVMNYPIAIGMSFEAAKKMCDYREGETLPLLKSRQMVDALGTFRESLGTNDLWIGIVCNFSTLQWEWEDGVPVDYNNFMDEQTGECAQQDHFVQSALTEKWIKMNTYALTDEYVCMRRAMESIPPLPTLPPSPYCPDNMYPLGEWCYGMTKPMTATNFKTAEYFCERDFHAFLPSMSSDKELENLIFVRRYFLGSDSADLWIGVQCGTDDKWKWSNGEPWSGYSKFKDPEDVNSCAHEGKHSSFLFDKNGLWIDGTDIKTEYIVCAVRYSEITFITTIIPTTQSEPERCPPNFLEILNGTCISKAWKEAVTFDTNIKKCNDSGATLPSISSEEENNEYVDLMNGTTGISSIWIGLLCVPNEDFDGSGSWAWQDGTPFTYSHFIDTFTFHPTYCYPDRNEAFTLEIGGGWNPQNRESAQKHGICVTPADLSVSTPVPAICDDGWQSIDGACFIFDATKKKLSRFNAQQECKKLDANLPSITSRDQNERIYYATYHMTTFANAQFWLGLQCGKEVPGTFSWVDGTPTTTATTTTDTTTVSTATATTTTARPTTTTAQQPTTTATATAPTPPSGFPTWAIILICVGSVLIIAICAFLGYMARRRITRLEAEIVNIERHDSRAHSNKIEHSLYPGNPIHRYYNLPSRTDEWEIERKFVGIDYTNKLGEGAFGSVFLGRVLAKNIPLAAGKSIVEMTTLRNDNDSVAVKMLHENADTMAETDFKAEIDLMKKIGYHERLVNLLACVTQSEPVLLITEYCSNGDLLEFMRERRKYMIEHTSNYDEDKIITVKKQVMFAIQVAYGLEYLATRGFLHRDIAARNIMIDHQETCKIGDFGLCRAIGRDNENYQAQGGKLPLKWMSPEAIDKYFFSTASDVWSYGILLFEIVTLGGTPYAGWPASDLLNKLKRGERMDKPDNCSEKLKRLGKLLEEVNQDDYYLKLNAQANYYVFESDERPMPGCGRRAQEIFSNMRTLNQ</sequence>
<organism evidence="6 7">
    <name type="scientific">Pristionchus pacificus</name>
    <name type="common">Parasitic nematode worm</name>
    <dbReference type="NCBI Taxonomy" id="54126"/>
    <lineage>
        <taxon>Eukaryota</taxon>
        <taxon>Metazoa</taxon>
        <taxon>Ecdysozoa</taxon>
        <taxon>Nematoda</taxon>
        <taxon>Chromadorea</taxon>
        <taxon>Rhabditida</taxon>
        <taxon>Rhabditina</taxon>
        <taxon>Diplogasteromorpha</taxon>
        <taxon>Diplogasteroidea</taxon>
        <taxon>Neodiplogasteridae</taxon>
        <taxon>Pristionchus</taxon>
    </lineage>
</organism>
<dbReference type="InterPro" id="IPR008266">
    <property type="entry name" value="Tyr_kinase_AS"/>
</dbReference>
<dbReference type="Gene3D" id="3.30.200.20">
    <property type="entry name" value="Phosphorylase Kinase, domain 1"/>
    <property type="match status" value="2"/>
</dbReference>
<keyword evidence="7" id="KW-1185">Reference proteome</keyword>
<dbReference type="FunFam" id="3.30.200.20:FF:001104">
    <property type="entry name" value="Acr-10"/>
    <property type="match status" value="1"/>
</dbReference>
<dbReference type="PRINTS" id="PR00109">
    <property type="entry name" value="TYRKINASE"/>
</dbReference>
<name>A0A2A6BUR2_PRIPA</name>
<evidence type="ECO:0000256" key="1">
    <source>
        <dbReference type="ARBA" id="ARBA00004167"/>
    </source>
</evidence>
<dbReference type="GO" id="GO:0043235">
    <property type="term" value="C:receptor complex"/>
    <property type="evidence" value="ECO:0000318"/>
    <property type="project" value="GO_Central"/>
</dbReference>
<dbReference type="PROSITE" id="PS00107">
    <property type="entry name" value="PROTEIN_KINASE_ATP"/>
    <property type="match status" value="2"/>
</dbReference>
<feature type="transmembrane region" description="Helical" evidence="4">
    <location>
        <begin position="983"/>
        <end position="1007"/>
    </location>
</feature>
<dbReference type="EnsemblMetazoa" id="PPA01109.1">
    <property type="protein sequence ID" value="PPA01109.1"/>
    <property type="gene ID" value="WBGene00090663"/>
</dbReference>
<dbReference type="InterPro" id="IPR050122">
    <property type="entry name" value="RTK"/>
</dbReference>
<dbReference type="PROSITE" id="PS50011">
    <property type="entry name" value="PROTEIN_KINASE_DOM"/>
    <property type="match status" value="2"/>
</dbReference>
<evidence type="ECO:0000313" key="7">
    <source>
        <dbReference type="Proteomes" id="UP000005239"/>
    </source>
</evidence>
<comment type="catalytic activity">
    <reaction evidence="2">
        <text>L-tyrosyl-[protein] + ATP = O-phospho-L-tyrosyl-[protein] + ADP + H(+)</text>
        <dbReference type="Rhea" id="RHEA:10596"/>
        <dbReference type="Rhea" id="RHEA-COMP:10136"/>
        <dbReference type="Rhea" id="RHEA-COMP:20101"/>
        <dbReference type="ChEBI" id="CHEBI:15378"/>
        <dbReference type="ChEBI" id="CHEBI:30616"/>
        <dbReference type="ChEBI" id="CHEBI:46858"/>
        <dbReference type="ChEBI" id="CHEBI:61978"/>
        <dbReference type="ChEBI" id="CHEBI:456216"/>
        <dbReference type="EC" id="2.7.10.1"/>
    </reaction>
</comment>
<dbReference type="InterPro" id="IPR017441">
    <property type="entry name" value="Protein_kinase_ATP_BS"/>
</dbReference>
<keyword evidence="4" id="KW-0472">Membrane</keyword>
<feature type="compositionally biased region" description="Low complexity" evidence="3">
    <location>
        <begin position="2388"/>
        <end position="2414"/>
    </location>
</feature>
<dbReference type="CDD" id="cd00037">
    <property type="entry name" value="CLECT"/>
    <property type="match status" value="11"/>
</dbReference>
<evidence type="ECO:0000313" key="6">
    <source>
        <dbReference type="EnsemblMetazoa" id="PPA01109.1"/>
    </source>
</evidence>
<evidence type="ECO:0000256" key="3">
    <source>
        <dbReference type="SAM" id="MobiDB-lite"/>
    </source>
</evidence>
<dbReference type="Proteomes" id="UP000005239">
    <property type="component" value="Unassembled WGS sequence"/>
</dbReference>
<evidence type="ECO:0000256" key="4">
    <source>
        <dbReference type="SAM" id="Phobius"/>
    </source>
</evidence>
<dbReference type="CDD" id="cd00192">
    <property type="entry name" value="PTKc"/>
    <property type="match status" value="2"/>
</dbReference>
<dbReference type="Gene3D" id="3.10.100.10">
    <property type="entry name" value="Mannose-Binding Protein A, subunit A"/>
    <property type="match status" value="13"/>
</dbReference>
<dbReference type="InterPro" id="IPR020635">
    <property type="entry name" value="Tyr_kinase_cat_dom"/>
</dbReference>
<dbReference type="FunFam" id="1.10.510.10:FF:001384">
    <property type="entry name" value="C-type lectin"/>
    <property type="match status" value="1"/>
</dbReference>
<dbReference type="GO" id="GO:0004714">
    <property type="term" value="F:transmembrane receptor protein tyrosine kinase activity"/>
    <property type="evidence" value="ECO:0000318"/>
    <property type="project" value="GO_Central"/>
</dbReference>
<dbReference type="GO" id="GO:0007169">
    <property type="term" value="P:cell surface receptor protein tyrosine kinase signaling pathway"/>
    <property type="evidence" value="ECO:0000318"/>
    <property type="project" value="GO_Central"/>
</dbReference>
<reference evidence="7" key="1">
    <citation type="journal article" date="2008" name="Nat. Genet.">
        <title>The Pristionchus pacificus genome provides a unique perspective on nematode lifestyle and parasitism.</title>
        <authorList>
            <person name="Dieterich C."/>
            <person name="Clifton S.W."/>
            <person name="Schuster L.N."/>
            <person name="Chinwalla A."/>
            <person name="Delehaunty K."/>
            <person name="Dinkelacker I."/>
            <person name="Fulton L."/>
            <person name="Fulton R."/>
            <person name="Godfrey J."/>
            <person name="Minx P."/>
            <person name="Mitreva M."/>
            <person name="Roeseler W."/>
            <person name="Tian H."/>
            <person name="Witte H."/>
            <person name="Yang S.P."/>
            <person name="Wilson R.K."/>
            <person name="Sommer R.J."/>
        </authorList>
    </citation>
    <scope>NUCLEOTIDE SEQUENCE [LARGE SCALE GENOMIC DNA]</scope>
    <source>
        <strain evidence="7">PS312</strain>
    </source>
</reference>
<feature type="signal peptide" evidence="5">
    <location>
        <begin position="1"/>
        <end position="16"/>
    </location>
</feature>
<dbReference type="InterPro" id="IPR011009">
    <property type="entry name" value="Kinase-like_dom_sf"/>
</dbReference>
<dbReference type="Pfam" id="PF00059">
    <property type="entry name" value="Lectin_C"/>
    <property type="match status" value="9"/>
</dbReference>
<dbReference type="FunFam" id="1.10.510.10:FF:000986">
    <property type="entry name" value="Protein tyrosine kinase 2aa"/>
    <property type="match status" value="1"/>
</dbReference>
<dbReference type="SMART" id="SM00219">
    <property type="entry name" value="TyrKc"/>
    <property type="match status" value="2"/>
</dbReference>
<dbReference type="SUPFAM" id="SSF56112">
    <property type="entry name" value="Protein kinase-like (PK-like)"/>
    <property type="match status" value="2"/>
</dbReference>
<dbReference type="PANTHER" id="PTHR24416:SF583">
    <property type="entry name" value="RECEPTOR PROTEIN-TYROSINE KINASE"/>
    <property type="match status" value="1"/>
</dbReference>
<keyword evidence="4" id="KW-1133">Transmembrane helix</keyword>
<dbReference type="PROSITE" id="PS50041">
    <property type="entry name" value="C_TYPE_LECTIN_2"/>
    <property type="match status" value="12"/>
</dbReference>
<gene>
    <name evidence="6" type="primary">WBGene00090663</name>
</gene>
<accession>A0A2A6BUR2</accession>
<feature type="region of interest" description="Disordered" evidence="3">
    <location>
        <begin position="924"/>
        <end position="975"/>
    </location>
</feature>
<accession>A0A8R1U3S2</accession>
<feature type="compositionally biased region" description="Acidic residues" evidence="3">
    <location>
        <begin position="951"/>
        <end position="960"/>
    </location>
</feature>
<dbReference type="SUPFAM" id="SSF56436">
    <property type="entry name" value="C-type lectin-like"/>
    <property type="match status" value="13"/>
</dbReference>
<dbReference type="InterPro" id="IPR016187">
    <property type="entry name" value="CTDL_fold"/>
</dbReference>
<dbReference type="Pfam" id="PF07714">
    <property type="entry name" value="PK_Tyr_Ser-Thr"/>
    <property type="match status" value="2"/>
</dbReference>